<sequence>MSENAPTGHGGAALDGDYARIPWSIDTKYYTAEVEFWVDSTDHLSQDTTDGEEQDTMTTDELHKSLADLVDAVIVVYDPAWPDTFQDIYVWERFAAKYDPDIKICFAWHAGASSKPEGLEGEIDRAEQWCLEHGWELVVDAGLEPYDQEENSIDRIRDALINKTWGTMVSKKGDNGRELQTDESHTMSIAALLQSFDAEFEDDENRPSDHEIQTAHDMLVSARGGSDQGATSPAVQVDNLIHDAERIRKYREYVASLGDEKHRKRMAAAAAIVLGRYFVSD</sequence>
<accession>A0ACC1HM81</accession>
<keyword evidence="2" id="KW-1185">Reference proteome</keyword>
<protein>
    <submittedName>
        <fullName evidence="1">Uncharacterized protein</fullName>
    </submittedName>
</protein>
<reference evidence="1" key="1">
    <citation type="submission" date="2022-06" db="EMBL/GenBank/DDBJ databases">
        <title>Phylogenomic reconstructions and comparative analyses of Kickxellomycotina fungi.</title>
        <authorList>
            <person name="Reynolds N.K."/>
            <person name="Stajich J.E."/>
            <person name="Barry K."/>
            <person name="Grigoriev I.V."/>
            <person name="Crous P."/>
            <person name="Smith M.E."/>
        </authorList>
    </citation>
    <scope>NUCLEOTIDE SEQUENCE</scope>
    <source>
        <strain evidence="1">RSA 2271</strain>
    </source>
</reference>
<dbReference type="Proteomes" id="UP001145114">
    <property type="component" value="Unassembled WGS sequence"/>
</dbReference>
<organism evidence="1 2">
    <name type="scientific">Spiromyces aspiralis</name>
    <dbReference type="NCBI Taxonomy" id="68401"/>
    <lineage>
        <taxon>Eukaryota</taxon>
        <taxon>Fungi</taxon>
        <taxon>Fungi incertae sedis</taxon>
        <taxon>Zoopagomycota</taxon>
        <taxon>Kickxellomycotina</taxon>
        <taxon>Kickxellomycetes</taxon>
        <taxon>Kickxellales</taxon>
        <taxon>Kickxellaceae</taxon>
        <taxon>Spiromyces</taxon>
    </lineage>
</organism>
<dbReference type="EMBL" id="JAMZIH010005314">
    <property type="protein sequence ID" value="KAJ1675424.1"/>
    <property type="molecule type" value="Genomic_DNA"/>
</dbReference>
<comment type="caution">
    <text evidence="1">The sequence shown here is derived from an EMBL/GenBank/DDBJ whole genome shotgun (WGS) entry which is preliminary data.</text>
</comment>
<gene>
    <name evidence="1" type="ORF">EV182_001293</name>
</gene>
<name>A0ACC1HM81_9FUNG</name>
<proteinExistence type="predicted"/>
<evidence type="ECO:0000313" key="1">
    <source>
        <dbReference type="EMBL" id="KAJ1675424.1"/>
    </source>
</evidence>
<evidence type="ECO:0000313" key="2">
    <source>
        <dbReference type="Proteomes" id="UP001145114"/>
    </source>
</evidence>